<name>A0A6A3F607_9STRA</name>
<proteinExistence type="predicted"/>
<feature type="compositionally biased region" description="Polar residues" evidence="1">
    <location>
        <begin position="27"/>
        <end position="40"/>
    </location>
</feature>
<evidence type="ECO:0000313" key="3">
    <source>
        <dbReference type="EMBL" id="KAE9118761.1"/>
    </source>
</evidence>
<evidence type="ECO:0000256" key="1">
    <source>
        <dbReference type="SAM" id="MobiDB-lite"/>
    </source>
</evidence>
<evidence type="ECO:0000313" key="4">
    <source>
        <dbReference type="EMBL" id="KAE9149818.1"/>
    </source>
</evidence>
<dbReference type="EMBL" id="QXGF01000398">
    <property type="protein sequence ID" value="KAE8940872.1"/>
    <property type="molecule type" value="Genomic_DNA"/>
</dbReference>
<organism evidence="2 6">
    <name type="scientific">Phytophthora fragariae</name>
    <dbReference type="NCBI Taxonomy" id="53985"/>
    <lineage>
        <taxon>Eukaryota</taxon>
        <taxon>Sar</taxon>
        <taxon>Stramenopiles</taxon>
        <taxon>Oomycota</taxon>
        <taxon>Peronosporomycetes</taxon>
        <taxon>Peronosporales</taxon>
        <taxon>Peronosporaceae</taxon>
        <taxon>Phytophthora</taxon>
    </lineage>
</organism>
<evidence type="ECO:0000313" key="6">
    <source>
        <dbReference type="Proteomes" id="UP000429523"/>
    </source>
</evidence>
<reference evidence="6 7" key="1">
    <citation type="submission" date="2018-08" db="EMBL/GenBank/DDBJ databases">
        <title>Genomic investigation of the strawberry pathogen Phytophthora fragariae indicates pathogenicity is determined by transcriptional variation in three key races.</title>
        <authorList>
            <person name="Adams T.M."/>
            <person name="Armitage A.D."/>
            <person name="Sobczyk M.K."/>
            <person name="Bates H.J."/>
            <person name="Dunwell J.M."/>
            <person name="Nellist C.F."/>
            <person name="Harrison R.J."/>
        </authorList>
    </citation>
    <scope>NUCLEOTIDE SEQUENCE [LARGE SCALE GENOMIC DNA]</scope>
    <source>
        <strain evidence="5 7">A4</strain>
        <strain evidence="4 8">NOV-5</strain>
        <strain evidence="3 9">NOV-71</strain>
        <strain evidence="2 6">NOV-9</strain>
    </source>
</reference>
<evidence type="ECO:0000313" key="8">
    <source>
        <dbReference type="Proteomes" id="UP000440732"/>
    </source>
</evidence>
<evidence type="ECO:0000313" key="7">
    <source>
        <dbReference type="Proteomes" id="UP000437068"/>
    </source>
</evidence>
<comment type="caution">
    <text evidence="2">The sequence shown here is derived from an EMBL/GenBank/DDBJ whole genome shotgun (WGS) entry which is preliminary data.</text>
</comment>
<dbReference type="EMBL" id="QXGA01000221">
    <property type="protein sequence ID" value="KAE9149818.1"/>
    <property type="molecule type" value="Genomic_DNA"/>
</dbReference>
<evidence type="ECO:0000313" key="2">
    <source>
        <dbReference type="EMBL" id="KAE8940872.1"/>
    </source>
</evidence>
<gene>
    <name evidence="5" type="ORF">PF001_g7690</name>
    <name evidence="4" type="ORF">PF006_g5738</name>
    <name evidence="3" type="ORF">PF007_g8812</name>
    <name evidence="2" type="ORF">PF009_g9350</name>
</gene>
<dbReference type="EMBL" id="QXFZ01000378">
    <property type="protein sequence ID" value="KAE9118761.1"/>
    <property type="molecule type" value="Genomic_DNA"/>
</dbReference>
<dbReference type="Proteomes" id="UP000429523">
    <property type="component" value="Unassembled WGS sequence"/>
</dbReference>
<evidence type="ECO:0000313" key="5">
    <source>
        <dbReference type="EMBL" id="KAE9315668.1"/>
    </source>
</evidence>
<feature type="region of interest" description="Disordered" evidence="1">
    <location>
        <begin position="1"/>
        <end position="40"/>
    </location>
</feature>
<dbReference type="Proteomes" id="UP000437068">
    <property type="component" value="Unassembled WGS sequence"/>
</dbReference>
<dbReference type="Proteomes" id="UP000440732">
    <property type="component" value="Unassembled WGS sequence"/>
</dbReference>
<sequence>MDRELAKAKRRVSTPSHAPRNNAVKMETSSYSGPAQTVSL</sequence>
<accession>A0A6A3F607</accession>
<protein>
    <submittedName>
        <fullName evidence="2">Uncharacterized protein</fullName>
    </submittedName>
</protein>
<dbReference type="Proteomes" id="UP000441208">
    <property type="component" value="Unassembled WGS sequence"/>
</dbReference>
<evidence type="ECO:0000313" key="9">
    <source>
        <dbReference type="Proteomes" id="UP000441208"/>
    </source>
</evidence>
<dbReference type="EMBL" id="QXGE01000333">
    <property type="protein sequence ID" value="KAE9315668.1"/>
    <property type="molecule type" value="Genomic_DNA"/>
</dbReference>
<dbReference type="AlphaFoldDB" id="A0A6A3F607"/>